<dbReference type="InterPro" id="IPR036291">
    <property type="entry name" value="NAD(P)-bd_dom_sf"/>
</dbReference>
<name>A0A9P4K5X2_9PLEO</name>
<comment type="caution">
    <text evidence="1">The sequence shown here is derived from an EMBL/GenBank/DDBJ whole genome shotgun (WGS) entry which is preliminary data.</text>
</comment>
<dbReference type="Proteomes" id="UP000800093">
    <property type="component" value="Unassembled WGS sequence"/>
</dbReference>
<dbReference type="OrthoDB" id="5296at2759"/>
<dbReference type="SUPFAM" id="SSF51735">
    <property type="entry name" value="NAD(P)-binding Rossmann-fold domains"/>
    <property type="match status" value="1"/>
</dbReference>
<dbReference type="PANTHER" id="PTHR45458">
    <property type="entry name" value="SHORT-CHAIN DEHYDROGENASE/REDUCTASE SDR"/>
    <property type="match status" value="1"/>
</dbReference>
<organism evidence="1 2">
    <name type="scientific">Lojkania enalia</name>
    <dbReference type="NCBI Taxonomy" id="147567"/>
    <lineage>
        <taxon>Eukaryota</taxon>
        <taxon>Fungi</taxon>
        <taxon>Dikarya</taxon>
        <taxon>Ascomycota</taxon>
        <taxon>Pezizomycotina</taxon>
        <taxon>Dothideomycetes</taxon>
        <taxon>Pleosporomycetidae</taxon>
        <taxon>Pleosporales</taxon>
        <taxon>Pleosporales incertae sedis</taxon>
        <taxon>Lojkania</taxon>
    </lineage>
</organism>
<dbReference type="Pfam" id="PF00106">
    <property type="entry name" value="adh_short"/>
    <property type="match status" value="1"/>
</dbReference>
<dbReference type="EMBL" id="ML986629">
    <property type="protein sequence ID" value="KAF2263197.1"/>
    <property type="molecule type" value="Genomic_DNA"/>
</dbReference>
<dbReference type="PANTHER" id="PTHR45458:SF1">
    <property type="entry name" value="SHORT CHAIN DEHYDROGENASE"/>
    <property type="match status" value="1"/>
</dbReference>
<evidence type="ECO:0000313" key="1">
    <source>
        <dbReference type="EMBL" id="KAF2263197.1"/>
    </source>
</evidence>
<dbReference type="InterPro" id="IPR002347">
    <property type="entry name" value="SDR_fam"/>
</dbReference>
<sequence>MPTAVLTDYKVIAVHINIDDPIKQLRCQTEQLNLSWSDSIQSFAQKIGDHPIDLLLNVTGRTNSRDNLEEANFESLKRSPHPRVAVTCSCIGPIADNSSSSAYAYCGSKAAVDALFKSLTADLKETKVLIVLLHPGIVHTNSMKGQNVDGSVEPEQAASELWKVLMNKGVKKLQW</sequence>
<dbReference type="GO" id="GO:0016616">
    <property type="term" value="F:oxidoreductase activity, acting on the CH-OH group of donors, NAD or NADP as acceptor"/>
    <property type="evidence" value="ECO:0007669"/>
    <property type="project" value="TreeGrafter"/>
</dbReference>
<dbReference type="AlphaFoldDB" id="A0A9P4K5X2"/>
<proteinExistence type="predicted"/>
<accession>A0A9P4K5X2</accession>
<protein>
    <recommendedName>
        <fullName evidence="3">NAD(P)-binding protein</fullName>
    </recommendedName>
</protein>
<dbReference type="Gene3D" id="3.40.50.720">
    <property type="entry name" value="NAD(P)-binding Rossmann-like Domain"/>
    <property type="match status" value="1"/>
</dbReference>
<gene>
    <name evidence="1" type="ORF">CC78DRAFT_554172</name>
</gene>
<dbReference type="InterPro" id="IPR052184">
    <property type="entry name" value="SDR_enzymes"/>
</dbReference>
<keyword evidence="2" id="KW-1185">Reference proteome</keyword>
<evidence type="ECO:0008006" key="3">
    <source>
        <dbReference type="Google" id="ProtNLM"/>
    </source>
</evidence>
<reference evidence="2" key="1">
    <citation type="journal article" date="2020" name="Stud. Mycol.">
        <title>101 Dothideomycetes genomes: A test case for predicting lifestyles and emergence of pathogens.</title>
        <authorList>
            <person name="Haridas S."/>
            <person name="Albert R."/>
            <person name="Binder M."/>
            <person name="Bloem J."/>
            <person name="LaButti K."/>
            <person name="Salamov A."/>
            <person name="Andreopoulos B."/>
            <person name="Baker S."/>
            <person name="Barry K."/>
            <person name="Bills G."/>
            <person name="Bluhm B."/>
            <person name="Cannon C."/>
            <person name="Castanera R."/>
            <person name="Culley D."/>
            <person name="Daum C."/>
            <person name="Ezra D."/>
            <person name="Gonzalez J."/>
            <person name="Henrissat B."/>
            <person name="Kuo A."/>
            <person name="Liang C."/>
            <person name="Lipzen A."/>
            <person name="Lutzoni F."/>
            <person name="Magnuson J."/>
            <person name="Mondo S."/>
            <person name="Nolan M."/>
            <person name="Ohm R."/>
            <person name="Pangilinan J."/>
            <person name="Park H.-J."/>
            <person name="Ramirez L."/>
            <person name="Alfaro M."/>
            <person name="Sun H."/>
            <person name="Tritt A."/>
            <person name="Yoshinaga Y."/>
            <person name="Zwiers L.-H."/>
            <person name="Turgeon B."/>
            <person name="Goodwin S."/>
            <person name="Spatafora J."/>
            <person name="Crous P."/>
            <person name="Grigoriev I."/>
        </authorList>
    </citation>
    <scope>NUCLEOTIDE SEQUENCE [LARGE SCALE GENOMIC DNA]</scope>
    <source>
        <strain evidence="2">CBS 304.66</strain>
    </source>
</reference>
<evidence type="ECO:0000313" key="2">
    <source>
        <dbReference type="Proteomes" id="UP000800093"/>
    </source>
</evidence>